<proteinExistence type="predicted"/>
<gene>
    <name evidence="5" type="ORF">PBT88_06880</name>
</gene>
<dbReference type="Pfam" id="PF03098">
    <property type="entry name" value="An_peroxidase"/>
    <property type="match status" value="1"/>
</dbReference>
<protein>
    <submittedName>
        <fullName evidence="5">Heme peroxidase family protein</fullName>
    </submittedName>
</protein>
<name>A0ABY7NQK9_9SPHN</name>
<comment type="subcellular location">
    <subcellularLocation>
        <location evidence="1">Secreted</location>
    </subcellularLocation>
</comment>
<evidence type="ECO:0000313" key="5">
    <source>
        <dbReference type="EMBL" id="WBO23839.1"/>
    </source>
</evidence>
<accession>A0ABY7NQK9</accession>
<dbReference type="SUPFAM" id="SSF48113">
    <property type="entry name" value="Heme-dependent peroxidases"/>
    <property type="match status" value="1"/>
</dbReference>
<keyword evidence="6" id="KW-1185">Reference proteome</keyword>
<evidence type="ECO:0000313" key="6">
    <source>
        <dbReference type="Proteomes" id="UP001210865"/>
    </source>
</evidence>
<dbReference type="RefSeq" id="WP_270078469.1">
    <property type="nucleotide sequence ID" value="NZ_CP115174.1"/>
</dbReference>
<keyword evidence="5" id="KW-0560">Oxidoreductase</keyword>
<dbReference type="InterPro" id="IPR019791">
    <property type="entry name" value="Haem_peroxidase_animal"/>
</dbReference>
<evidence type="ECO:0000256" key="2">
    <source>
        <dbReference type="ARBA" id="ARBA00022525"/>
    </source>
</evidence>
<dbReference type="InterPro" id="IPR037120">
    <property type="entry name" value="Haem_peroxidase_sf_animal"/>
</dbReference>
<organism evidence="5 6">
    <name type="scientific">Sphingomonas abietis</name>
    <dbReference type="NCBI Taxonomy" id="3012344"/>
    <lineage>
        <taxon>Bacteria</taxon>
        <taxon>Pseudomonadati</taxon>
        <taxon>Pseudomonadota</taxon>
        <taxon>Alphaproteobacteria</taxon>
        <taxon>Sphingomonadales</taxon>
        <taxon>Sphingomonadaceae</taxon>
        <taxon>Sphingomonas</taxon>
    </lineage>
</organism>
<dbReference type="InterPro" id="IPR010255">
    <property type="entry name" value="Haem_peroxidase_sf"/>
</dbReference>
<dbReference type="Gene3D" id="1.10.640.10">
    <property type="entry name" value="Haem peroxidase domain superfamily, animal type"/>
    <property type="match status" value="1"/>
</dbReference>
<sequence length="526" mass="57897">MASPPIVRPHGGVRGANLSRSSLLFGGPFGRMFRALPAAEFGSDDEATIVALTALAAGMLAKHDPPFDGPDAEEGGIPAAYTYFGQFIDHDLTFDPASSLQKQNDLDALVDYRTPRFDLDNVYGRGPDDQPYLYSDGLHFNLGRALTGAAHNPKAQDLPRSNPVPTAAHPHPTKRAIIGDPRNDENVIVSQLQGLFLRLHNSFATKLGDFSAAQKAVRWHYQWVVLNDFLPKIVAPAVLAEILPHLASGDLVGDPPKLKFYHARDEAFMPLEFSAAAYRFGHSMVRPEYQLNETLQKPHSIFAGNTNQPNLRGFHEFPAQWAIDWRFFIDLEVIDYGDPDNLPDPRNKNRVQLAYKIDTSLVNPLGHLPKDVAENPHILALRNLERGWRMRLPSGQDVARAMGVVPLDDSQIKIGKFTVVADDQSAQRPITDFGAAFAGNCPLWTYVLAETVQTTMTIATTQGDQVIDTRQLGEVGGRIVAETMVGLLLADSSSFLVQDPRWKPDASLMKDGKFGLRELIAAALDD</sequence>
<keyword evidence="5" id="KW-0575">Peroxidase</keyword>
<dbReference type="GO" id="GO:0004601">
    <property type="term" value="F:peroxidase activity"/>
    <property type="evidence" value="ECO:0007669"/>
    <property type="project" value="UniProtKB-KW"/>
</dbReference>
<evidence type="ECO:0000256" key="4">
    <source>
        <dbReference type="SAM" id="MobiDB-lite"/>
    </source>
</evidence>
<reference evidence="5 6" key="1">
    <citation type="submission" date="2022-12" db="EMBL/GenBank/DDBJ databases">
        <title>Sphingomonas abieness sp. nov., an endophytic bacterium isolated from Abies koreana.</title>
        <authorList>
            <person name="Jiang L."/>
            <person name="Lee J."/>
        </authorList>
    </citation>
    <scope>NUCLEOTIDE SEQUENCE [LARGE SCALE GENOMIC DNA]</scope>
    <source>
        <strain evidence="6">PAMB 00755</strain>
    </source>
</reference>
<feature type="region of interest" description="Disordered" evidence="4">
    <location>
        <begin position="151"/>
        <end position="170"/>
    </location>
</feature>
<evidence type="ECO:0000256" key="1">
    <source>
        <dbReference type="ARBA" id="ARBA00004613"/>
    </source>
</evidence>
<dbReference type="EMBL" id="CP115174">
    <property type="protein sequence ID" value="WBO23839.1"/>
    <property type="molecule type" value="Genomic_DNA"/>
</dbReference>
<keyword evidence="2" id="KW-0964">Secreted</keyword>
<keyword evidence="3" id="KW-0325">Glycoprotein</keyword>
<dbReference type="CDD" id="cd09819">
    <property type="entry name" value="An_peroxidase_bacterial_1"/>
    <property type="match status" value="1"/>
</dbReference>
<evidence type="ECO:0000256" key="3">
    <source>
        <dbReference type="ARBA" id="ARBA00023180"/>
    </source>
</evidence>
<dbReference type="PROSITE" id="PS50292">
    <property type="entry name" value="PEROXIDASE_3"/>
    <property type="match status" value="1"/>
</dbReference>
<dbReference type="PANTHER" id="PTHR11475">
    <property type="entry name" value="OXIDASE/PEROXIDASE"/>
    <property type="match status" value="1"/>
</dbReference>
<dbReference type="PANTHER" id="PTHR11475:SF4">
    <property type="entry name" value="CHORION PEROXIDASE"/>
    <property type="match status" value="1"/>
</dbReference>
<dbReference type="Proteomes" id="UP001210865">
    <property type="component" value="Chromosome"/>
</dbReference>